<dbReference type="Gene3D" id="1.20.1460.10">
    <property type="entry name" value="subunit c (vma5p) of the yeast v-atpase, domain 2"/>
    <property type="match status" value="1"/>
</dbReference>
<evidence type="ECO:0000256" key="7">
    <source>
        <dbReference type="SAM" id="MobiDB-lite"/>
    </source>
</evidence>
<keyword evidence="4 5" id="KW-0406">Ion transport</keyword>
<evidence type="ECO:0000256" key="2">
    <source>
        <dbReference type="ARBA" id="ARBA00022448"/>
    </source>
</evidence>
<proteinExistence type="inferred from homology"/>
<dbReference type="Proteomes" id="UP000324800">
    <property type="component" value="Unassembled WGS sequence"/>
</dbReference>
<keyword evidence="6" id="KW-0175">Coiled coil</keyword>
<dbReference type="CDD" id="cd14785">
    <property type="entry name" value="V-ATPase_C"/>
    <property type="match status" value="1"/>
</dbReference>
<keyword evidence="3 5" id="KW-0375">Hydrogen ion transport</keyword>
<keyword evidence="2 5" id="KW-0813">Transport</keyword>
<evidence type="ECO:0000256" key="5">
    <source>
        <dbReference type="RuleBase" id="RU364010"/>
    </source>
</evidence>
<dbReference type="InterPro" id="IPR004907">
    <property type="entry name" value="ATPase_V1-cplx_csu"/>
</dbReference>
<dbReference type="AlphaFoldDB" id="A0A5J4V3S6"/>
<dbReference type="Gene3D" id="3.30.70.100">
    <property type="match status" value="1"/>
</dbReference>
<feature type="region of interest" description="Disordered" evidence="7">
    <location>
        <begin position="351"/>
        <end position="384"/>
    </location>
</feature>
<evidence type="ECO:0000256" key="6">
    <source>
        <dbReference type="SAM" id="Coils"/>
    </source>
</evidence>
<comment type="function">
    <text evidence="5">Subunit of the V1 complex of vacuolar(H+)-ATPase (V-ATPase), a multisubunit enzyme composed of a peripheral complex (V1) that hydrolyzes ATP and a membrane integral complex (V0) that translocates protons. V-ATPase is responsible for acidifying and maintaining the pH of intracellular compartments and in some cell types, is targeted to the plasma membrane, where it is responsible for acidifying the extracellular environment. Subunit C is necessary for the assembly of the catalytic sector of the enzyme and is likely to have a specific function in its catalytic activity.</text>
</comment>
<evidence type="ECO:0000256" key="4">
    <source>
        <dbReference type="ARBA" id="ARBA00023065"/>
    </source>
</evidence>
<accession>A0A5J4V3S6</accession>
<reference evidence="8 9" key="1">
    <citation type="submission" date="2019-03" db="EMBL/GenBank/DDBJ databases">
        <title>Single cell metagenomics reveals metabolic interactions within the superorganism composed of flagellate Streblomastix strix and complex community of Bacteroidetes bacteria on its surface.</title>
        <authorList>
            <person name="Treitli S.C."/>
            <person name="Kolisko M."/>
            <person name="Husnik F."/>
            <person name="Keeling P."/>
            <person name="Hampl V."/>
        </authorList>
    </citation>
    <scope>NUCLEOTIDE SEQUENCE [LARGE SCALE GENOMIC DNA]</scope>
    <source>
        <strain evidence="8">ST1C</strain>
    </source>
</reference>
<dbReference type="PANTHER" id="PTHR10137">
    <property type="entry name" value="V-TYPE PROTON ATPASE SUBUNIT C"/>
    <property type="match status" value="1"/>
</dbReference>
<dbReference type="SUPFAM" id="SSF118203">
    <property type="entry name" value="Vacuolar ATP synthase subunit C"/>
    <property type="match status" value="1"/>
</dbReference>
<dbReference type="GO" id="GO:0000221">
    <property type="term" value="C:vacuolar proton-transporting V-type ATPase, V1 domain"/>
    <property type="evidence" value="ECO:0007669"/>
    <property type="project" value="TreeGrafter"/>
</dbReference>
<dbReference type="PANTHER" id="PTHR10137:SF0">
    <property type="entry name" value="V-TYPE PROTON ATPASE SUBUNIT C"/>
    <property type="match status" value="1"/>
</dbReference>
<organism evidence="8 9">
    <name type="scientific">Streblomastix strix</name>
    <dbReference type="NCBI Taxonomy" id="222440"/>
    <lineage>
        <taxon>Eukaryota</taxon>
        <taxon>Metamonada</taxon>
        <taxon>Preaxostyla</taxon>
        <taxon>Oxymonadida</taxon>
        <taxon>Streblomastigidae</taxon>
        <taxon>Streblomastix</taxon>
    </lineage>
</organism>
<dbReference type="FunFam" id="3.30.70.100:FF:000002">
    <property type="entry name" value="V-type proton ATPase subunit C"/>
    <property type="match status" value="1"/>
</dbReference>
<evidence type="ECO:0000256" key="1">
    <source>
        <dbReference type="ARBA" id="ARBA00006138"/>
    </source>
</evidence>
<comment type="similarity">
    <text evidence="1 5">Belongs to the V-ATPase C subunit family.</text>
</comment>
<gene>
    <name evidence="8" type="ORF">EZS28_027064</name>
</gene>
<feature type="coiled-coil region" evidence="6">
    <location>
        <begin position="244"/>
        <end position="271"/>
    </location>
</feature>
<evidence type="ECO:0000256" key="3">
    <source>
        <dbReference type="ARBA" id="ARBA00022781"/>
    </source>
</evidence>
<comment type="caution">
    <text evidence="8">The sequence shown here is derived from an EMBL/GenBank/DDBJ whole genome shotgun (WGS) entry which is preliminary data.</text>
</comment>
<dbReference type="OrthoDB" id="6605928at2759"/>
<name>A0A5J4V3S6_9EUKA</name>
<dbReference type="EMBL" id="SNRW01009844">
    <property type="protein sequence ID" value="KAA6377409.1"/>
    <property type="molecule type" value="Genomic_DNA"/>
</dbReference>
<dbReference type="Pfam" id="PF03223">
    <property type="entry name" value="V-ATPase_C"/>
    <property type="match status" value="1"/>
</dbReference>
<protein>
    <recommendedName>
        <fullName evidence="5">V-type proton ATPase subunit C</fullName>
    </recommendedName>
</protein>
<dbReference type="Gene3D" id="3.30.70.1180">
    <property type="entry name" value="Vacuolar atp synthase subunit c, domain 1"/>
    <property type="match status" value="1"/>
</dbReference>
<feature type="compositionally biased region" description="Basic and acidic residues" evidence="7">
    <location>
        <begin position="357"/>
        <end position="368"/>
    </location>
</feature>
<dbReference type="InterPro" id="IPR036132">
    <property type="entry name" value="Vac_ATP_synth_c_sf"/>
</dbReference>
<evidence type="ECO:0000313" key="8">
    <source>
        <dbReference type="EMBL" id="KAA6377409.1"/>
    </source>
</evidence>
<dbReference type="GO" id="GO:0046961">
    <property type="term" value="F:proton-transporting ATPase activity, rotational mechanism"/>
    <property type="evidence" value="ECO:0007669"/>
    <property type="project" value="InterPro"/>
</dbReference>
<sequence>MEPYFIVSLPGDPQPEDTLAKLKLKLKDIEPAIELRIPQLKVGTLDNLLAVADTTEKSDLFIQQVCYRIEKQIYEFQKDEQIPIVDGKKPQDTILQFEWDSSKFNPKNMTLPAIADSITQEASRIDNQMKERAQEYNHTKTQLASMSRKSTGSINVRPLSELVTEKDFIESEKMTTLFIAVPRTNRKEWEKTYEGLTEYVVPRSSRKLAEDDQSILYSVVLFKSVVDTYKSKVREMRYMVREFSHTAEQSVEHTEEERARLEQLSNDQLREYVHWCLASYFQILLLWTHLKIVRVFVESVLRFGLPVNFQAVIIAPNKKNTKKIIDLLNIEYKNLAFTSLTAAAQLQGKDGGAQSASEEKKKKKEAEKAQQAAIAAAGGDKNVIPEDDPSLYPFVFISVPLLVRMAQDNK</sequence>
<comment type="subunit">
    <text evidence="5">V-ATPase is a heteromultimeric enzyme composed of a peripheral catalytic V1 complex (components A to H) attached to an integral membrane V0 proton pore complex.</text>
</comment>
<evidence type="ECO:0000313" key="9">
    <source>
        <dbReference type="Proteomes" id="UP000324800"/>
    </source>
</evidence>